<feature type="transmembrane region" description="Helical" evidence="2">
    <location>
        <begin position="197"/>
        <end position="217"/>
    </location>
</feature>
<reference evidence="4" key="1">
    <citation type="journal article" date="2019" name="Int. J. Syst. Evol. Microbiol.">
        <title>The Global Catalogue of Microorganisms (GCM) 10K type strain sequencing project: providing services to taxonomists for standard genome sequencing and annotation.</title>
        <authorList>
            <consortium name="The Broad Institute Genomics Platform"/>
            <consortium name="The Broad Institute Genome Sequencing Center for Infectious Disease"/>
            <person name="Wu L."/>
            <person name="Ma J."/>
        </authorList>
    </citation>
    <scope>NUCLEOTIDE SEQUENCE [LARGE SCALE GENOMIC DNA]</scope>
    <source>
        <strain evidence="4">JCM 6307</strain>
    </source>
</reference>
<evidence type="ECO:0000313" key="4">
    <source>
        <dbReference type="Proteomes" id="UP001501358"/>
    </source>
</evidence>
<evidence type="ECO:0008006" key="5">
    <source>
        <dbReference type="Google" id="ProtNLM"/>
    </source>
</evidence>
<feature type="compositionally biased region" description="Gly residues" evidence="1">
    <location>
        <begin position="59"/>
        <end position="75"/>
    </location>
</feature>
<protein>
    <recommendedName>
        <fullName evidence="5">Integral membrane protein</fullName>
    </recommendedName>
</protein>
<dbReference type="EMBL" id="BAAATA010000037">
    <property type="protein sequence ID" value="GAA2505180.1"/>
    <property type="molecule type" value="Genomic_DNA"/>
</dbReference>
<evidence type="ECO:0000256" key="1">
    <source>
        <dbReference type="SAM" id="MobiDB-lite"/>
    </source>
</evidence>
<organism evidence="3 4">
    <name type="scientific">Streptomyces thermolineatus</name>
    <dbReference type="NCBI Taxonomy" id="44033"/>
    <lineage>
        <taxon>Bacteria</taxon>
        <taxon>Bacillati</taxon>
        <taxon>Actinomycetota</taxon>
        <taxon>Actinomycetes</taxon>
        <taxon>Kitasatosporales</taxon>
        <taxon>Streptomycetaceae</taxon>
        <taxon>Streptomyces</taxon>
    </lineage>
</organism>
<gene>
    <name evidence="3" type="ORF">GCM10010406_47350</name>
</gene>
<evidence type="ECO:0000256" key="2">
    <source>
        <dbReference type="SAM" id="Phobius"/>
    </source>
</evidence>
<keyword evidence="2" id="KW-1133">Transmembrane helix</keyword>
<sequence>MSSGRITTSPGLGQAVREHRPAASERGGTPDDDPFAPPPEDAPDRPWSPRRPAVEEARGSGGNGDSGGNGPGPGGRWSDRQPGEQHGGFGDRPGGPGPGTGPGGSRFDPKDPVQRRSRYALLAGMWGVFFGLLGLPEVGLLLGALAVYWGFDSLRAKPRAAASATGTDGGRPAGADGPRPTGAPGPRPQAAAARGGLVAGVMALVIAGSVFTVQLVYKDYYDCVSDSLTSTQRQNCGELLPEPLRSYLEVPE</sequence>
<keyword evidence="4" id="KW-1185">Reference proteome</keyword>
<comment type="caution">
    <text evidence="3">The sequence shown here is derived from an EMBL/GenBank/DDBJ whole genome shotgun (WGS) entry which is preliminary data.</text>
</comment>
<feature type="compositionally biased region" description="Gly residues" evidence="1">
    <location>
        <begin position="85"/>
        <end position="104"/>
    </location>
</feature>
<accession>A0ABP5ZVB8</accession>
<feature type="region of interest" description="Disordered" evidence="1">
    <location>
        <begin position="162"/>
        <end position="190"/>
    </location>
</feature>
<proteinExistence type="predicted"/>
<evidence type="ECO:0000313" key="3">
    <source>
        <dbReference type="EMBL" id="GAA2505180.1"/>
    </source>
</evidence>
<feature type="transmembrane region" description="Helical" evidence="2">
    <location>
        <begin position="119"/>
        <end position="149"/>
    </location>
</feature>
<dbReference type="RefSeq" id="WP_344385336.1">
    <property type="nucleotide sequence ID" value="NZ_BAAATA010000037.1"/>
</dbReference>
<name>A0ABP5ZVB8_9ACTN</name>
<keyword evidence="2" id="KW-0812">Transmembrane</keyword>
<feature type="region of interest" description="Disordered" evidence="1">
    <location>
        <begin position="1"/>
        <end position="112"/>
    </location>
</feature>
<feature type="compositionally biased region" description="Polar residues" evidence="1">
    <location>
        <begin position="1"/>
        <end position="11"/>
    </location>
</feature>
<dbReference type="Proteomes" id="UP001501358">
    <property type="component" value="Unassembled WGS sequence"/>
</dbReference>
<keyword evidence="2" id="KW-0472">Membrane</keyword>